<protein>
    <submittedName>
        <fullName evidence="1">Acyl carrier protein</fullName>
    </submittedName>
</protein>
<dbReference type="STRING" id="1852522.SAMN06295960_0898"/>
<dbReference type="EMBL" id="FXAZ01000001">
    <property type="protein sequence ID" value="SMG19287.1"/>
    <property type="molecule type" value="Genomic_DNA"/>
</dbReference>
<dbReference type="RefSeq" id="WP_085493105.1">
    <property type="nucleotide sequence ID" value="NZ_FXAZ01000001.1"/>
</dbReference>
<dbReference type="InterPro" id="IPR036736">
    <property type="entry name" value="ACP-like_sf"/>
</dbReference>
<evidence type="ECO:0000313" key="2">
    <source>
        <dbReference type="Proteomes" id="UP000193834"/>
    </source>
</evidence>
<organism evidence="1 2">
    <name type="scientific">Paenibacillus aquistagni</name>
    <dbReference type="NCBI Taxonomy" id="1852522"/>
    <lineage>
        <taxon>Bacteria</taxon>
        <taxon>Bacillati</taxon>
        <taxon>Bacillota</taxon>
        <taxon>Bacilli</taxon>
        <taxon>Bacillales</taxon>
        <taxon>Paenibacillaceae</taxon>
        <taxon>Paenibacillus</taxon>
    </lineage>
</organism>
<keyword evidence="2" id="KW-1185">Reference proteome</keyword>
<sequence length="90" mass="10540">MKPLQQLSTIIAEVKEQTDWTDKLTMQTNLIDEVGLDSLQLIQLMLKVEEQFEIQMDFERFDYDHMLSVEAFLSFLASLGARFTEVEEHV</sequence>
<name>A0A1X7IVV2_9BACL</name>
<proteinExistence type="predicted"/>
<dbReference type="Gene3D" id="1.10.1200.10">
    <property type="entry name" value="ACP-like"/>
    <property type="match status" value="1"/>
</dbReference>
<accession>A0A1X7IVV2</accession>
<evidence type="ECO:0000313" key="1">
    <source>
        <dbReference type="EMBL" id="SMG19287.1"/>
    </source>
</evidence>
<gene>
    <name evidence="1" type="ORF">SAMN06295960_0898</name>
</gene>
<dbReference type="OrthoDB" id="1449405at2"/>
<reference evidence="1 2" key="1">
    <citation type="submission" date="2017-04" db="EMBL/GenBank/DDBJ databases">
        <authorList>
            <person name="Afonso C.L."/>
            <person name="Miller P.J."/>
            <person name="Scott M.A."/>
            <person name="Spackman E."/>
            <person name="Goraichik I."/>
            <person name="Dimitrov K.M."/>
            <person name="Suarez D.L."/>
            <person name="Swayne D.E."/>
        </authorList>
    </citation>
    <scope>NUCLEOTIDE SEQUENCE [LARGE SCALE GENOMIC DNA]</scope>
    <source>
        <strain evidence="1 2">11</strain>
    </source>
</reference>
<dbReference type="Pfam" id="PF00550">
    <property type="entry name" value="PP-binding"/>
    <property type="match status" value="1"/>
</dbReference>
<dbReference type="AlphaFoldDB" id="A0A1X7IVV2"/>
<dbReference type="PROSITE" id="PS50075">
    <property type="entry name" value="CARRIER"/>
    <property type="match status" value="1"/>
</dbReference>
<dbReference type="SUPFAM" id="SSF47336">
    <property type="entry name" value="ACP-like"/>
    <property type="match status" value="1"/>
</dbReference>
<dbReference type="Proteomes" id="UP000193834">
    <property type="component" value="Unassembled WGS sequence"/>
</dbReference>
<dbReference type="InterPro" id="IPR009081">
    <property type="entry name" value="PP-bd_ACP"/>
</dbReference>